<feature type="signal peptide" evidence="3">
    <location>
        <begin position="1"/>
        <end position="19"/>
    </location>
</feature>
<name>A0ABD1IXC8_9TELE</name>
<keyword evidence="2" id="KW-0472">Membrane</keyword>
<evidence type="ECO:0000313" key="5">
    <source>
        <dbReference type="EMBL" id="KAL2078645.1"/>
    </source>
</evidence>
<feature type="transmembrane region" description="Helical" evidence="2">
    <location>
        <begin position="129"/>
        <end position="149"/>
    </location>
</feature>
<keyword evidence="3" id="KW-0732">Signal</keyword>
<evidence type="ECO:0000313" key="6">
    <source>
        <dbReference type="Proteomes" id="UP001591681"/>
    </source>
</evidence>
<evidence type="ECO:0000256" key="3">
    <source>
        <dbReference type="SAM" id="SignalP"/>
    </source>
</evidence>
<dbReference type="InterPro" id="IPR007110">
    <property type="entry name" value="Ig-like_dom"/>
</dbReference>
<accession>A0ABD1IXC8</accession>
<reference evidence="5 6" key="1">
    <citation type="submission" date="2024-09" db="EMBL/GenBank/DDBJ databases">
        <title>A chromosome-level genome assembly of Gray's grenadier anchovy, Coilia grayii.</title>
        <authorList>
            <person name="Fu Z."/>
        </authorList>
    </citation>
    <scope>NUCLEOTIDE SEQUENCE [LARGE SCALE GENOMIC DNA]</scope>
    <source>
        <strain evidence="5">G4</strain>
        <tissue evidence="5">Muscle</tissue>
    </source>
</reference>
<dbReference type="SUPFAM" id="SSF48726">
    <property type="entry name" value="Immunoglobulin"/>
    <property type="match status" value="1"/>
</dbReference>
<dbReference type="EMBL" id="JBHFQA010000023">
    <property type="protein sequence ID" value="KAL2078645.1"/>
    <property type="molecule type" value="Genomic_DNA"/>
</dbReference>
<dbReference type="SMART" id="SM00409">
    <property type="entry name" value="IG"/>
    <property type="match status" value="1"/>
</dbReference>
<keyword evidence="2" id="KW-0812">Transmembrane</keyword>
<keyword evidence="1" id="KW-0393">Immunoglobulin domain</keyword>
<dbReference type="CDD" id="cd00099">
    <property type="entry name" value="IgV"/>
    <property type="match status" value="1"/>
</dbReference>
<dbReference type="InterPro" id="IPR003599">
    <property type="entry name" value="Ig_sub"/>
</dbReference>
<dbReference type="PROSITE" id="PS50835">
    <property type="entry name" value="IG_LIKE"/>
    <property type="match status" value="1"/>
</dbReference>
<dbReference type="InterPro" id="IPR003598">
    <property type="entry name" value="Ig_sub2"/>
</dbReference>
<evidence type="ECO:0000256" key="2">
    <source>
        <dbReference type="SAM" id="Phobius"/>
    </source>
</evidence>
<dbReference type="Gene3D" id="2.60.40.10">
    <property type="entry name" value="Immunoglobulins"/>
    <property type="match status" value="1"/>
</dbReference>
<protein>
    <recommendedName>
        <fullName evidence="4">Ig-like domain-containing protein</fullName>
    </recommendedName>
</protein>
<gene>
    <name evidence="5" type="ORF">ACEWY4_026330</name>
</gene>
<evidence type="ECO:0000259" key="4">
    <source>
        <dbReference type="PROSITE" id="PS50835"/>
    </source>
</evidence>
<dbReference type="InterPro" id="IPR013783">
    <property type="entry name" value="Ig-like_fold"/>
</dbReference>
<dbReference type="PANTHER" id="PTHR14334">
    <property type="entry name" value="B-CELL ANTIGEN RECEPTOR COMPLEX-ASSOCIATED PROTEIN"/>
    <property type="match status" value="1"/>
</dbReference>
<feature type="domain" description="Ig-like" evidence="4">
    <location>
        <begin position="34"/>
        <end position="112"/>
    </location>
</feature>
<dbReference type="AlphaFoldDB" id="A0ABD1IXC8"/>
<sequence>MFGQKIIFLFVILADVSEGVQLYQSPRFVGLKSGRSVVLSCRNYGRLPMSDVIWMRARSPEGAPVSLQEGSAVSFGERTGSLALSGLQPEDSGVYFCSFNGTKGPGTAVQVHRPRNIEAAIRRSNMKDAVIFVQAFLLGIFLLVPYFCFKEQREKEEALYEEPDQDHTYEGLDIEQCALYEDIPAFSQQEADEPCDMESPDVE</sequence>
<dbReference type="InterPro" id="IPR036179">
    <property type="entry name" value="Ig-like_dom_sf"/>
</dbReference>
<organism evidence="5 6">
    <name type="scientific">Coilia grayii</name>
    <name type="common">Gray's grenadier anchovy</name>
    <dbReference type="NCBI Taxonomy" id="363190"/>
    <lineage>
        <taxon>Eukaryota</taxon>
        <taxon>Metazoa</taxon>
        <taxon>Chordata</taxon>
        <taxon>Craniata</taxon>
        <taxon>Vertebrata</taxon>
        <taxon>Euteleostomi</taxon>
        <taxon>Actinopterygii</taxon>
        <taxon>Neopterygii</taxon>
        <taxon>Teleostei</taxon>
        <taxon>Clupei</taxon>
        <taxon>Clupeiformes</taxon>
        <taxon>Clupeoidei</taxon>
        <taxon>Engraulidae</taxon>
        <taxon>Coilinae</taxon>
        <taxon>Coilia</taxon>
    </lineage>
</organism>
<dbReference type="Proteomes" id="UP001591681">
    <property type="component" value="Unassembled WGS sequence"/>
</dbReference>
<keyword evidence="6" id="KW-1185">Reference proteome</keyword>
<evidence type="ECO:0000256" key="1">
    <source>
        <dbReference type="ARBA" id="ARBA00023319"/>
    </source>
</evidence>
<comment type="caution">
    <text evidence="5">The sequence shown here is derived from an EMBL/GenBank/DDBJ whole genome shotgun (WGS) entry which is preliminary data.</text>
</comment>
<feature type="chain" id="PRO_5044845473" description="Ig-like domain-containing protein" evidence="3">
    <location>
        <begin position="20"/>
        <end position="203"/>
    </location>
</feature>
<keyword evidence="2" id="KW-1133">Transmembrane helix</keyword>
<dbReference type="PANTHER" id="PTHR14334:SF2">
    <property type="entry name" value="B-CELL ANTIGEN RECEPTOR COMPLEX-ASSOCIATED PROTEIN BETA CHAIN"/>
    <property type="match status" value="1"/>
</dbReference>
<proteinExistence type="predicted"/>
<dbReference type="SMART" id="SM00408">
    <property type="entry name" value="IGc2"/>
    <property type="match status" value="1"/>
</dbReference>